<evidence type="ECO:0000256" key="7">
    <source>
        <dbReference type="SAM" id="Phobius"/>
    </source>
</evidence>
<evidence type="ECO:0000313" key="9">
    <source>
        <dbReference type="EMBL" id="AUO18321.1"/>
    </source>
</evidence>
<sequence>MKRKITEVSVFEFFLCMFVILIHLLSEGINVFPKWSVLSIVFFTVTKLTTFAVPAFIFTSALKLFYKFSERKFTYAPFLLDRIRKIYLPYIIMVVIYYIIFVYAFHIYEFNPVSLIKYILNGDLSAQFYFVVLIMQFYLLMPLWILLSKHKSKLFNTIIIFIAVVCSIGFRMLISSTEYTHKIFPSYLVFWILGMYAGMYYNEFLRFLSKSRLLVYAGWLVFAILHCVTSYMEYGGVINNPFSPTIVILFCLFSTFGFYQYAYGLTESLESRGKGFFISISGASYNIYLVHCLIITSTYEILNGIKVTDTISRFIITAVITYALSIIFCVISATLYRNFKSSFQRSSARRSRKKAARKRYL</sequence>
<comment type="subcellular location">
    <subcellularLocation>
        <location evidence="1">Cell membrane</location>
        <topology evidence="1">Multi-pass membrane protein</topology>
    </subcellularLocation>
</comment>
<feature type="transmembrane region" description="Helical" evidence="7">
    <location>
        <begin position="213"/>
        <end position="232"/>
    </location>
</feature>
<keyword evidence="9" id="KW-0808">Transferase</keyword>
<evidence type="ECO:0000259" key="8">
    <source>
        <dbReference type="Pfam" id="PF01757"/>
    </source>
</evidence>
<dbReference type="OrthoDB" id="569695at2"/>
<dbReference type="GO" id="GO:0005886">
    <property type="term" value="C:plasma membrane"/>
    <property type="evidence" value="ECO:0007669"/>
    <property type="project" value="UniProtKB-SubCell"/>
</dbReference>
<comment type="similarity">
    <text evidence="2">Belongs to the acyltransferase 3 family.</text>
</comment>
<accession>A0A2K9NZ62</accession>
<dbReference type="GeneID" id="98061569"/>
<keyword evidence="5 7" id="KW-1133">Transmembrane helix</keyword>
<dbReference type="Pfam" id="PF01757">
    <property type="entry name" value="Acyl_transf_3"/>
    <property type="match status" value="1"/>
</dbReference>
<feature type="transmembrane region" description="Helical" evidence="7">
    <location>
        <begin position="244"/>
        <end position="263"/>
    </location>
</feature>
<evidence type="ECO:0000256" key="4">
    <source>
        <dbReference type="ARBA" id="ARBA00022692"/>
    </source>
</evidence>
<proteinExistence type="inferred from homology"/>
<dbReference type="AlphaFoldDB" id="A0A2K9NZ62"/>
<dbReference type="InterPro" id="IPR002656">
    <property type="entry name" value="Acyl_transf_3_dom"/>
</dbReference>
<feature type="transmembrane region" description="Helical" evidence="7">
    <location>
        <begin position="154"/>
        <end position="172"/>
    </location>
</feature>
<gene>
    <name evidence="9" type="ORF">B9O19_00136</name>
</gene>
<dbReference type="PANTHER" id="PTHR40074:SF2">
    <property type="entry name" value="O-ACETYLTRANSFERASE WECH"/>
    <property type="match status" value="1"/>
</dbReference>
<dbReference type="RefSeq" id="WP_102364672.1">
    <property type="nucleotide sequence ID" value="NZ_CP020991.1"/>
</dbReference>
<dbReference type="PANTHER" id="PTHR40074">
    <property type="entry name" value="O-ACETYLTRANSFERASE WECH"/>
    <property type="match status" value="1"/>
</dbReference>
<evidence type="ECO:0000313" key="10">
    <source>
        <dbReference type="Proteomes" id="UP000235589"/>
    </source>
</evidence>
<feature type="domain" description="Acyltransferase 3" evidence="8">
    <location>
        <begin position="12"/>
        <end position="328"/>
    </location>
</feature>
<evidence type="ECO:0000256" key="6">
    <source>
        <dbReference type="ARBA" id="ARBA00023136"/>
    </source>
</evidence>
<evidence type="ECO:0000256" key="2">
    <source>
        <dbReference type="ARBA" id="ARBA00007400"/>
    </source>
</evidence>
<feature type="transmembrane region" description="Helical" evidence="7">
    <location>
        <begin position="7"/>
        <end position="25"/>
    </location>
</feature>
<evidence type="ECO:0000256" key="1">
    <source>
        <dbReference type="ARBA" id="ARBA00004651"/>
    </source>
</evidence>
<feature type="transmembrane region" description="Helical" evidence="7">
    <location>
        <begin position="87"/>
        <end position="108"/>
    </location>
</feature>
<protein>
    <submittedName>
        <fullName evidence="9">Acyltransferase 3</fullName>
    </submittedName>
</protein>
<evidence type="ECO:0000256" key="3">
    <source>
        <dbReference type="ARBA" id="ARBA00022475"/>
    </source>
</evidence>
<feature type="transmembrane region" description="Helical" evidence="7">
    <location>
        <begin position="184"/>
        <end position="201"/>
    </location>
</feature>
<feature type="transmembrane region" description="Helical" evidence="7">
    <location>
        <begin position="311"/>
        <end position="336"/>
    </location>
</feature>
<evidence type="ECO:0000256" key="5">
    <source>
        <dbReference type="ARBA" id="ARBA00022989"/>
    </source>
</evidence>
<feature type="transmembrane region" description="Helical" evidence="7">
    <location>
        <begin position="275"/>
        <end position="299"/>
    </location>
</feature>
<dbReference type="Proteomes" id="UP000235589">
    <property type="component" value="Chromosome"/>
</dbReference>
<keyword evidence="10" id="KW-1185">Reference proteome</keyword>
<dbReference type="EMBL" id="CP020991">
    <property type="protein sequence ID" value="AUO18321.1"/>
    <property type="molecule type" value="Genomic_DNA"/>
</dbReference>
<dbReference type="KEGG" id="mpec:B9O19_00136"/>
<keyword evidence="3" id="KW-1003">Cell membrane</keyword>
<name>A0A2K9NZ62_9FIRM</name>
<keyword evidence="6 7" id="KW-0472">Membrane</keyword>
<dbReference type="GO" id="GO:0009246">
    <property type="term" value="P:enterobacterial common antigen biosynthetic process"/>
    <property type="evidence" value="ECO:0007669"/>
    <property type="project" value="TreeGrafter"/>
</dbReference>
<keyword evidence="9" id="KW-0012">Acyltransferase</keyword>
<keyword evidence="4 7" id="KW-0812">Transmembrane</keyword>
<feature type="transmembrane region" description="Helical" evidence="7">
    <location>
        <begin position="37"/>
        <end position="66"/>
    </location>
</feature>
<dbReference type="GO" id="GO:0016413">
    <property type="term" value="F:O-acetyltransferase activity"/>
    <property type="evidence" value="ECO:0007669"/>
    <property type="project" value="TreeGrafter"/>
</dbReference>
<feature type="transmembrane region" description="Helical" evidence="7">
    <location>
        <begin position="128"/>
        <end position="147"/>
    </location>
</feature>
<reference evidence="9 10" key="1">
    <citation type="submission" date="2017-04" db="EMBL/GenBank/DDBJ databases">
        <title>Monoglobus pectinilyticus 14 draft genome.</title>
        <authorList>
            <person name="Kim C."/>
            <person name="Rosendale D.I."/>
            <person name="Kelly W.J."/>
            <person name="Tannock G.W."/>
            <person name="Patchett M.L."/>
            <person name="Jordens J.Z."/>
        </authorList>
    </citation>
    <scope>NUCLEOTIDE SEQUENCE [LARGE SCALE GENOMIC DNA]</scope>
    <source>
        <strain evidence="9 10">14</strain>
    </source>
</reference>
<organism evidence="9 10">
    <name type="scientific">Monoglobus pectinilyticus</name>
    <dbReference type="NCBI Taxonomy" id="1981510"/>
    <lineage>
        <taxon>Bacteria</taxon>
        <taxon>Bacillati</taxon>
        <taxon>Bacillota</taxon>
        <taxon>Clostridia</taxon>
        <taxon>Monoglobales</taxon>
        <taxon>Monoglobaceae</taxon>
        <taxon>Monoglobus</taxon>
    </lineage>
</organism>